<name>A0ABU2XCL4_9ACTN</name>
<organism evidence="1 2">
    <name type="scientific">Streptomyces lonegramiae</name>
    <dbReference type="NCBI Taxonomy" id="3075524"/>
    <lineage>
        <taxon>Bacteria</taxon>
        <taxon>Bacillati</taxon>
        <taxon>Actinomycetota</taxon>
        <taxon>Actinomycetes</taxon>
        <taxon>Kitasatosporales</taxon>
        <taxon>Streptomycetaceae</taxon>
        <taxon>Streptomyces</taxon>
    </lineage>
</organism>
<gene>
    <name evidence="1" type="ORF">RND15_13125</name>
</gene>
<evidence type="ECO:0000313" key="2">
    <source>
        <dbReference type="Proteomes" id="UP001180754"/>
    </source>
</evidence>
<accession>A0ABU2XCL4</accession>
<dbReference type="RefSeq" id="WP_311724061.1">
    <property type="nucleotide sequence ID" value="NZ_JAVRFD010000005.1"/>
</dbReference>
<reference evidence="1" key="1">
    <citation type="submission" date="2024-05" db="EMBL/GenBank/DDBJ databases">
        <title>30 novel species of actinomycetes from the DSMZ collection.</title>
        <authorList>
            <person name="Nouioui I."/>
        </authorList>
    </citation>
    <scope>NUCLEOTIDE SEQUENCE</scope>
    <source>
        <strain evidence="1">DSM 41529</strain>
    </source>
</reference>
<dbReference type="EMBL" id="JAVRFD010000005">
    <property type="protein sequence ID" value="MDT0543652.1"/>
    <property type="molecule type" value="Genomic_DNA"/>
</dbReference>
<comment type="caution">
    <text evidence="1">The sequence shown here is derived from an EMBL/GenBank/DDBJ whole genome shotgun (WGS) entry which is preliminary data.</text>
</comment>
<protein>
    <submittedName>
        <fullName evidence="1">Uncharacterized protein</fullName>
    </submittedName>
</protein>
<keyword evidence="2" id="KW-1185">Reference proteome</keyword>
<sequence length="223" mass="24482">MTVHDVARALPDIPALRDLCRSMAMVEAVLSPDGERYYSFSATWSPTEEIASMRNGSGDEFDVVFSPAGTYVRGFDHESPMSPYVDDGLWPGVVDSVPDVFRGHVLEPAFGDDGVPCVTACMWREAASDRWQTGEIHFPEGYADPDGADWLFQLLTDPTPEAFQRFAEDYYETAVDIDAVRHVYELRPLNRQTVRALNSTVSLSAVAAAAAGIGFPVDGELLL</sequence>
<dbReference type="Proteomes" id="UP001180754">
    <property type="component" value="Unassembled WGS sequence"/>
</dbReference>
<evidence type="ECO:0000313" key="1">
    <source>
        <dbReference type="EMBL" id="MDT0543652.1"/>
    </source>
</evidence>
<proteinExistence type="predicted"/>